<dbReference type="InterPro" id="IPR057736">
    <property type="entry name" value="SAF_PseI/NeuA/NeuB"/>
</dbReference>
<dbReference type="InterPro" id="IPR051690">
    <property type="entry name" value="PseI-like"/>
</dbReference>
<dbReference type="Gene3D" id="3.20.20.70">
    <property type="entry name" value="Aldolase class I"/>
    <property type="match status" value="1"/>
</dbReference>
<dbReference type="PANTHER" id="PTHR42966:SF1">
    <property type="entry name" value="SIALIC ACID SYNTHASE"/>
    <property type="match status" value="1"/>
</dbReference>
<dbReference type="Pfam" id="PF08666">
    <property type="entry name" value="SAF"/>
    <property type="match status" value="1"/>
</dbReference>
<dbReference type="PROSITE" id="PS50844">
    <property type="entry name" value="AFP_LIKE"/>
    <property type="match status" value="1"/>
</dbReference>
<dbReference type="CDD" id="cd11615">
    <property type="entry name" value="SAF_NeuB_like"/>
    <property type="match status" value="1"/>
</dbReference>
<dbReference type="InterPro" id="IPR006190">
    <property type="entry name" value="SAF_AFP_Neu5Ac"/>
</dbReference>
<name>A0A1F8DYT0_9BACT</name>
<dbReference type="InterPro" id="IPR013785">
    <property type="entry name" value="Aldolase_TIM"/>
</dbReference>
<organism evidence="2 3">
    <name type="scientific">Candidatus Wolfebacteria bacterium RIFCSPLOWO2_01_FULL_47_17b</name>
    <dbReference type="NCBI Taxonomy" id="1802558"/>
    <lineage>
        <taxon>Bacteria</taxon>
        <taxon>Candidatus Wolfeibacteriota</taxon>
    </lineage>
</organism>
<accession>A0A1F8DYT0</accession>
<reference evidence="2 3" key="1">
    <citation type="journal article" date="2016" name="Nat. Commun.">
        <title>Thousands of microbial genomes shed light on interconnected biogeochemical processes in an aquifer system.</title>
        <authorList>
            <person name="Anantharaman K."/>
            <person name="Brown C.T."/>
            <person name="Hug L.A."/>
            <person name="Sharon I."/>
            <person name="Castelle C.J."/>
            <person name="Probst A.J."/>
            <person name="Thomas B.C."/>
            <person name="Singh A."/>
            <person name="Wilkins M.J."/>
            <person name="Karaoz U."/>
            <person name="Brodie E.L."/>
            <person name="Williams K.H."/>
            <person name="Hubbard S.S."/>
            <person name="Banfield J.F."/>
        </authorList>
    </citation>
    <scope>NUCLEOTIDE SEQUENCE [LARGE SCALE GENOMIC DNA]</scope>
</reference>
<dbReference type="SUPFAM" id="SSF51269">
    <property type="entry name" value="AFP III-like domain"/>
    <property type="match status" value="1"/>
</dbReference>
<evidence type="ECO:0000313" key="3">
    <source>
        <dbReference type="Proteomes" id="UP000177011"/>
    </source>
</evidence>
<gene>
    <name evidence="2" type="ORF">A2935_01490</name>
</gene>
<dbReference type="AlphaFoldDB" id="A0A1F8DYT0"/>
<dbReference type="InterPro" id="IPR013132">
    <property type="entry name" value="PseI/NeuA/B-like_N"/>
</dbReference>
<comment type="caution">
    <text evidence="2">The sequence shown here is derived from an EMBL/GenBank/DDBJ whole genome shotgun (WGS) entry which is preliminary data.</text>
</comment>
<dbReference type="InterPro" id="IPR036732">
    <property type="entry name" value="AFP_Neu5c_C_sf"/>
</dbReference>
<dbReference type="GO" id="GO:0016051">
    <property type="term" value="P:carbohydrate biosynthetic process"/>
    <property type="evidence" value="ECO:0007669"/>
    <property type="project" value="InterPro"/>
</dbReference>
<dbReference type="Gene3D" id="3.90.1210.10">
    <property type="entry name" value="Antifreeze-like/N-acetylneuraminic acid synthase C-terminal domain"/>
    <property type="match status" value="1"/>
</dbReference>
<evidence type="ECO:0000259" key="1">
    <source>
        <dbReference type="PROSITE" id="PS50844"/>
    </source>
</evidence>
<evidence type="ECO:0000313" key="2">
    <source>
        <dbReference type="EMBL" id="OGM93677.1"/>
    </source>
</evidence>
<dbReference type="SMART" id="SM00858">
    <property type="entry name" value="SAF"/>
    <property type="match status" value="1"/>
</dbReference>
<feature type="domain" description="AFP-like" evidence="1">
    <location>
        <begin position="290"/>
        <end position="347"/>
    </location>
</feature>
<dbReference type="EMBL" id="MGIS01000008">
    <property type="protein sequence ID" value="OGM93677.1"/>
    <property type="molecule type" value="Genomic_DNA"/>
</dbReference>
<dbReference type="GO" id="GO:0047444">
    <property type="term" value="F:N-acylneuraminate-9-phosphate synthase activity"/>
    <property type="evidence" value="ECO:0007669"/>
    <property type="project" value="TreeGrafter"/>
</dbReference>
<proteinExistence type="predicted"/>
<dbReference type="Proteomes" id="UP000177011">
    <property type="component" value="Unassembled WGS sequence"/>
</dbReference>
<dbReference type="Pfam" id="PF03102">
    <property type="entry name" value="NeuB"/>
    <property type="match status" value="1"/>
</dbReference>
<dbReference type="PANTHER" id="PTHR42966">
    <property type="entry name" value="N-ACETYLNEURAMINATE SYNTHASE"/>
    <property type="match status" value="1"/>
</dbReference>
<protein>
    <submittedName>
        <fullName evidence="2">Polyhydroxyalkanoate biosynthesis repressor PhaR</fullName>
    </submittedName>
</protein>
<dbReference type="SUPFAM" id="SSF51569">
    <property type="entry name" value="Aldolase"/>
    <property type="match status" value="1"/>
</dbReference>
<dbReference type="InterPro" id="IPR013974">
    <property type="entry name" value="SAF"/>
</dbReference>
<sequence>MSKYIQIGNRKIGPDYPPFVIAEIGINHNGSIAKAKRMIRDAKRAGAECVKFQGHVLEDEMLEREARKTIPANSKVSIWEVMERSALSEAQERELKRYTEKLGLIFLSTPFSRAAANQLNRMGVKAFKIGSGECNNYPLVEHVARFGKPMIVSTGMNDISSIRKTVAILRKHKVPFALLHCTNMYPTPWNRIYLQAITKLRKAFPDIVIGLSNHSEGPWAALGAVALGASILERHFTSDRSWRGEDIPVSMDPAELKMILRGARAIWESRGDHKGPLKEEKPTIDFAFASVVTIAPIKAGEKFSMKNLWVKRPGTGEMRAEKFRSILGRRARKDIPKDIQLRWNHVM</sequence>